<dbReference type="EMBL" id="RWIU01000012">
    <property type="protein sequence ID" value="RSK38430.1"/>
    <property type="molecule type" value="Genomic_DNA"/>
</dbReference>
<evidence type="ECO:0000313" key="3">
    <source>
        <dbReference type="Proteomes" id="UP000270291"/>
    </source>
</evidence>
<proteinExistence type="predicted"/>
<dbReference type="AlphaFoldDB" id="A0A3R9NL61"/>
<dbReference type="RefSeq" id="WP_125440649.1">
    <property type="nucleotide sequence ID" value="NZ_RWIU01000012.1"/>
</dbReference>
<organism evidence="2 3">
    <name type="scientific">Hymenobacter perfusus</name>
    <dbReference type="NCBI Taxonomy" id="1236770"/>
    <lineage>
        <taxon>Bacteria</taxon>
        <taxon>Pseudomonadati</taxon>
        <taxon>Bacteroidota</taxon>
        <taxon>Cytophagia</taxon>
        <taxon>Cytophagales</taxon>
        <taxon>Hymenobacteraceae</taxon>
        <taxon>Hymenobacter</taxon>
    </lineage>
</organism>
<dbReference type="Pfam" id="PF13185">
    <property type="entry name" value="GAF_2"/>
    <property type="match status" value="1"/>
</dbReference>
<dbReference type="Gene3D" id="3.30.450.40">
    <property type="match status" value="1"/>
</dbReference>
<dbReference type="OrthoDB" id="9811889at2"/>
<accession>A0A3R9NL61</accession>
<dbReference type="PANTHER" id="PTHR43102:SF2">
    <property type="entry name" value="GAF DOMAIN-CONTAINING PROTEIN"/>
    <property type="match status" value="1"/>
</dbReference>
<gene>
    <name evidence="2" type="ORF">EI293_21670</name>
</gene>
<feature type="domain" description="GAF" evidence="1">
    <location>
        <begin position="29"/>
        <end position="175"/>
    </location>
</feature>
<dbReference type="InterPro" id="IPR029016">
    <property type="entry name" value="GAF-like_dom_sf"/>
</dbReference>
<dbReference type="PANTHER" id="PTHR43102">
    <property type="entry name" value="SLR1143 PROTEIN"/>
    <property type="match status" value="1"/>
</dbReference>
<evidence type="ECO:0000313" key="2">
    <source>
        <dbReference type="EMBL" id="RSK38430.1"/>
    </source>
</evidence>
<dbReference type="SUPFAM" id="SSF55781">
    <property type="entry name" value="GAF domain-like"/>
    <property type="match status" value="1"/>
</dbReference>
<keyword evidence="3" id="KW-1185">Reference proteome</keyword>
<name>A0A3R9NL61_9BACT</name>
<protein>
    <submittedName>
        <fullName evidence="2">GAF domain-containing protein</fullName>
    </submittedName>
</protein>
<sequence>MPNPPASQLPPDEPARLHSLRTHQVLSTLTEPLFEEFVALTAQVFSLPISLISVVEEDEVLYPANHGMPGNERQPRVEALCSTAIQQARAVVYHDLALETSAALPPEALLAAESNELRFYAGALLLLPDQRPLGTLCIIDRQPRTFSAAEQRVLDLLAALVSQSIAVRLALYAQPPAGVAHWEQLRARLHEELRELTALVRYLFARHGVQIPVPADLLAQVERRLLDLQRLLAEHER</sequence>
<dbReference type="Proteomes" id="UP000270291">
    <property type="component" value="Unassembled WGS sequence"/>
</dbReference>
<evidence type="ECO:0000259" key="1">
    <source>
        <dbReference type="SMART" id="SM00065"/>
    </source>
</evidence>
<dbReference type="InterPro" id="IPR003018">
    <property type="entry name" value="GAF"/>
</dbReference>
<dbReference type="SMART" id="SM00065">
    <property type="entry name" value="GAF"/>
    <property type="match status" value="1"/>
</dbReference>
<comment type="caution">
    <text evidence="2">The sequence shown here is derived from an EMBL/GenBank/DDBJ whole genome shotgun (WGS) entry which is preliminary data.</text>
</comment>
<reference evidence="2 3" key="1">
    <citation type="submission" date="2018-12" db="EMBL/GenBank/DDBJ databases">
        <authorList>
            <person name="Feng G."/>
            <person name="Zhu H."/>
        </authorList>
    </citation>
    <scope>NUCLEOTIDE SEQUENCE [LARGE SCALE GENOMIC DNA]</scope>
    <source>
        <strain evidence="2 3">LMG 26000</strain>
    </source>
</reference>